<name>A0ABQ4PQE2_9GAMM</name>
<feature type="signal peptide" evidence="1">
    <location>
        <begin position="1"/>
        <end position="22"/>
    </location>
</feature>
<protein>
    <recommendedName>
        <fullName evidence="4">Calx-beta domain-containing protein</fullName>
    </recommendedName>
</protein>
<evidence type="ECO:0000313" key="3">
    <source>
        <dbReference type="Proteomes" id="UP000887104"/>
    </source>
</evidence>
<dbReference type="Pfam" id="PF19526">
    <property type="entry name" value="Slr4"/>
    <property type="match status" value="1"/>
</dbReference>
<proteinExistence type="predicted"/>
<feature type="chain" id="PRO_5046304228" description="Calx-beta domain-containing protein" evidence="1">
    <location>
        <begin position="23"/>
        <end position="461"/>
    </location>
</feature>
<accession>A0ABQ4PQE2</accession>
<dbReference type="EMBL" id="BPEY01000113">
    <property type="protein sequence ID" value="GIU51356.1"/>
    <property type="molecule type" value="Genomic_DNA"/>
</dbReference>
<dbReference type="RefSeq" id="WP_220783034.1">
    <property type="nucleotide sequence ID" value="NZ_BPEY01000113.1"/>
</dbReference>
<sequence length="461" mass="47400">MKKVFNASILAAAVAMSFGANAAQILVSPADKMELSAEGISVGVTVADAPIVFDTVLDKDHVGTTQMVVTLGDAVNLTNITGGSCGAPVTGTFTCGEVIFNVGTGSFTFDTVAVDADKGTVTYTVSLGNTITAGSSYRTTIGDSAFPIISDEFSASFASDLAGTPVDAGAGVVATKKSQYAIVITEELSKVIERSARMNFVGETANASTDTFTLDVTDLGGHATPILAKATTGDLVLTVAGDFSAANGETDVWVNDSATPVKGVVAADAKSLTFTVPAAMFADVTGKKTINFTFDKADSSAEMLVATGFTATGNIAYTGAAAATGNADYLKNGDAGEWRLDAAVINVPYLPVGFGLSPNVEVANDSSVTTKSEIIIEGFDQNGVQYGPVALPTLANGKTVTKVSEADIEKAFGLAAASKTKLSVTFIIDADADKVTLAPYYRQNESRVNVMSDQYKADSIR</sequence>
<keyword evidence="3" id="KW-1185">Reference proteome</keyword>
<dbReference type="CDD" id="cd22554">
    <property type="entry name" value="Slr4-like"/>
    <property type="match status" value="1"/>
</dbReference>
<dbReference type="Proteomes" id="UP000887104">
    <property type="component" value="Unassembled WGS sequence"/>
</dbReference>
<organism evidence="2 3">
    <name type="scientific">Shewanella sairae</name>
    <dbReference type="NCBI Taxonomy" id="190310"/>
    <lineage>
        <taxon>Bacteria</taxon>
        <taxon>Pseudomonadati</taxon>
        <taxon>Pseudomonadota</taxon>
        <taxon>Gammaproteobacteria</taxon>
        <taxon>Alteromonadales</taxon>
        <taxon>Shewanellaceae</taxon>
        <taxon>Shewanella</taxon>
    </lineage>
</organism>
<evidence type="ECO:0000313" key="2">
    <source>
        <dbReference type="EMBL" id="GIU51356.1"/>
    </source>
</evidence>
<keyword evidence="1" id="KW-0732">Signal</keyword>
<dbReference type="InterPro" id="IPR045689">
    <property type="entry name" value="Slr4"/>
</dbReference>
<reference evidence="2" key="1">
    <citation type="submission" date="2021-05" db="EMBL/GenBank/DDBJ databases">
        <title>Molecular characterization for Shewanella algae harboring chromosomal blaOXA-55-like strains isolated from clinical and environment sample.</title>
        <authorList>
            <person name="Ohama Y."/>
            <person name="Aoki K."/>
            <person name="Harada S."/>
            <person name="Moriya K."/>
            <person name="Ishii Y."/>
            <person name="Tateda K."/>
        </authorList>
    </citation>
    <scope>NUCLEOTIDE SEQUENCE</scope>
    <source>
        <strain evidence="2">JCM 11563</strain>
    </source>
</reference>
<evidence type="ECO:0000256" key="1">
    <source>
        <dbReference type="SAM" id="SignalP"/>
    </source>
</evidence>
<gene>
    <name evidence="2" type="ORF">TUM4438_40680</name>
</gene>
<comment type="caution">
    <text evidence="2">The sequence shown here is derived from an EMBL/GenBank/DDBJ whole genome shotgun (WGS) entry which is preliminary data.</text>
</comment>
<evidence type="ECO:0008006" key="4">
    <source>
        <dbReference type="Google" id="ProtNLM"/>
    </source>
</evidence>